<name>A0A419WHB4_9EURY</name>
<gene>
    <name evidence="5" type="ORF">ATJ93_1754</name>
</gene>
<evidence type="ECO:0000256" key="1">
    <source>
        <dbReference type="ARBA" id="ARBA00023015"/>
    </source>
</evidence>
<organism evidence="5 6">
    <name type="scientific">Halopiger aswanensis</name>
    <dbReference type="NCBI Taxonomy" id="148449"/>
    <lineage>
        <taxon>Archaea</taxon>
        <taxon>Methanobacteriati</taxon>
        <taxon>Methanobacteriota</taxon>
        <taxon>Stenosarchaea group</taxon>
        <taxon>Halobacteria</taxon>
        <taxon>Halobacteriales</taxon>
        <taxon>Natrialbaceae</taxon>
        <taxon>Halopiger</taxon>
    </lineage>
</organism>
<sequence length="222" mass="24683">MNKYINRLGVLVAEFVVEAAVLQQTLSAFPDVSLTHEAQYLTADGTVRLFFRMAGVDPAAFESTLEADPTVTNARRIDRTDSATLYRVDFTAEGRAKSTFPRWAIDDVVLLEATGTTDGWRIRMRVPDRETLLEYREAYGTRGCSFALQSLSLDQSDGDGLELYLSPSQRDALVSAYELGYFEIPRRISQEELGAELGISAQSVSERLRRAVSSLVESLLGR</sequence>
<dbReference type="InterPro" id="IPR007050">
    <property type="entry name" value="HTH_bacterioopsin"/>
</dbReference>
<evidence type="ECO:0008006" key="7">
    <source>
        <dbReference type="Google" id="ProtNLM"/>
    </source>
</evidence>
<proteinExistence type="predicted"/>
<protein>
    <recommendedName>
        <fullName evidence="7">DNA binding protein</fullName>
    </recommendedName>
</protein>
<feature type="domain" description="HTH bat-type" evidence="3">
    <location>
        <begin position="165"/>
        <end position="217"/>
    </location>
</feature>
<keyword evidence="2" id="KW-0804">Transcription</keyword>
<dbReference type="Proteomes" id="UP000283805">
    <property type="component" value="Unassembled WGS sequence"/>
</dbReference>
<evidence type="ECO:0000256" key="2">
    <source>
        <dbReference type="ARBA" id="ARBA00023163"/>
    </source>
</evidence>
<dbReference type="PANTHER" id="PTHR34236">
    <property type="entry name" value="DIMETHYL SULFOXIDE REDUCTASE TRANSCRIPTIONAL ACTIVATOR"/>
    <property type="match status" value="1"/>
</dbReference>
<dbReference type="PANTHER" id="PTHR34236:SF1">
    <property type="entry name" value="DIMETHYL SULFOXIDE REDUCTASE TRANSCRIPTIONAL ACTIVATOR"/>
    <property type="match status" value="1"/>
</dbReference>
<accession>A0A419WHB4</accession>
<dbReference type="Pfam" id="PF04967">
    <property type="entry name" value="HTH_10"/>
    <property type="match status" value="1"/>
</dbReference>
<keyword evidence="1" id="KW-0805">Transcription regulation</keyword>
<evidence type="ECO:0000259" key="3">
    <source>
        <dbReference type="Pfam" id="PF04967"/>
    </source>
</evidence>
<dbReference type="InterPro" id="IPR031803">
    <property type="entry name" value="BAT_GAF/HTH-assoc"/>
</dbReference>
<keyword evidence="6" id="KW-1185">Reference proteome</keyword>
<feature type="domain" description="Bacterioopsin transcriptional activator GAF and HTH associated" evidence="4">
    <location>
        <begin position="20"/>
        <end position="132"/>
    </location>
</feature>
<dbReference type="RefSeq" id="WP_245977535.1">
    <property type="nucleotide sequence ID" value="NZ_RAPO01000002.1"/>
</dbReference>
<evidence type="ECO:0000313" key="5">
    <source>
        <dbReference type="EMBL" id="RKD94910.1"/>
    </source>
</evidence>
<evidence type="ECO:0000313" key="6">
    <source>
        <dbReference type="Proteomes" id="UP000283805"/>
    </source>
</evidence>
<reference evidence="5 6" key="1">
    <citation type="submission" date="2018-09" db="EMBL/GenBank/DDBJ databases">
        <title>Genomic Encyclopedia of Archaeal and Bacterial Type Strains, Phase II (KMG-II): from individual species to whole genera.</title>
        <authorList>
            <person name="Goeker M."/>
        </authorList>
    </citation>
    <scope>NUCLEOTIDE SEQUENCE [LARGE SCALE GENOMIC DNA]</scope>
    <source>
        <strain evidence="5 6">DSM 13151</strain>
    </source>
</reference>
<dbReference type="EMBL" id="RAPO01000002">
    <property type="protein sequence ID" value="RKD94910.1"/>
    <property type="molecule type" value="Genomic_DNA"/>
</dbReference>
<dbReference type="Pfam" id="PF15915">
    <property type="entry name" value="BAT"/>
    <property type="match status" value="1"/>
</dbReference>
<comment type="caution">
    <text evidence="5">The sequence shown here is derived from an EMBL/GenBank/DDBJ whole genome shotgun (WGS) entry which is preliminary data.</text>
</comment>
<evidence type="ECO:0000259" key="4">
    <source>
        <dbReference type="Pfam" id="PF15915"/>
    </source>
</evidence>
<dbReference type="AlphaFoldDB" id="A0A419WHB4"/>